<sequence>MAGQFRVTEDELTRLSGQIATVNGQIQGEIRRLDGVISQIAGGWQGQAAKSYHELQNRWNEDAKKMSDILNDIKEAVDSTRSNYTASEEQQNAEVSKIMSDFG</sequence>
<proteinExistence type="inferred from homology"/>
<evidence type="ECO:0000256" key="1">
    <source>
        <dbReference type="RuleBase" id="RU362001"/>
    </source>
</evidence>
<evidence type="ECO:0000313" key="3">
    <source>
        <dbReference type="EMBL" id="OEJ24720.1"/>
    </source>
</evidence>
<dbReference type="InterPro" id="IPR010310">
    <property type="entry name" value="T7SS_ESAT-6-like"/>
</dbReference>
<keyword evidence="4" id="KW-1185">Reference proteome</keyword>
<feature type="compositionally biased region" description="Polar residues" evidence="2">
    <location>
        <begin position="81"/>
        <end position="94"/>
    </location>
</feature>
<organism evidence="3 4">
    <name type="scientific">Streptomyces agglomeratus</name>
    <dbReference type="NCBI Taxonomy" id="285458"/>
    <lineage>
        <taxon>Bacteria</taxon>
        <taxon>Bacillati</taxon>
        <taxon>Actinomycetota</taxon>
        <taxon>Actinomycetes</taxon>
        <taxon>Kitasatosporales</taxon>
        <taxon>Streptomycetaceae</taxon>
        <taxon>Streptomyces</taxon>
    </lineage>
</organism>
<dbReference type="InterPro" id="IPR036689">
    <property type="entry name" value="ESAT-6-like_sf"/>
</dbReference>
<dbReference type="EMBL" id="MEHJ01000001">
    <property type="protein sequence ID" value="OEJ24720.1"/>
    <property type="molecule type" value="Genomic_DNA"/>
</dbReference>
<reference evidence="3 4" key="1">
    <citation type="submission" date="2016-08" db="EMBL/GenBank/DDBJ databases">
        <title>Complete genome sequence of Streptomyces agglomeratus strain 6-3-2, a novel anti-MRSA actinomycete isolated from Wuli of Tebit, China.</title>
        <authorList>
            <person name="Chen X."/>
        </authorList>
    </citation>
    <scope>NUCLEOTIDE SEQUENCE [LARGE SCALE GENOMIC DNA]</scope>
    <source>
        <strain evidence="3 4">6-3-2</strain>
    </source>
</reference>
<dbReference type="RefSeq" id="WP_069926597.1">
    <property type="nucleotide sequence ID" value="NZ_MEHI01000001.1"/>
</dbReference>
<feature type="region of interest" description="Disordered" evidence="2">
    <location>
        <begin position="81"/>
        <end position="103"/>
    </location>
</feature>
<name>A0A1E5P598_9ACTN</name>
<gene>
    <name evidence="3" type="ORF">AS594_09735</name>
</gene>
<comment type="caution">
    <text evidence="3">The sequence shown here is derived from an EMBL/GenBank/DDBJ whole genome shotgun (WGS) entry which is preliminary data.</text>
</comment>
<comment type="similarity">
    <text evidence="1">Belongs to the WXG100 family.</text>
</comment>
<evidence type="ECO:0000313" key="4">
    <source>
        <dbReference type="Proteomes" id="UP000095759"/>
    </source>
</evidence>
<protein>
    <recommendedName>
        <fullName evidence="1">ESAT-6-like protein</fullName>
    </recommendedName>
</protein>
<dbReference type="SUPFAM" id="SSF140453">
    <property type="entry name" value="EsxAB dimer-like"/>
    <property type="match status" value="1"/>
</dbReference>
<dbReference type="NCBIfam" id="TIGR03930">
    <property type="entry name" value="WXG100_ESAT6"/>
    <property type="match status" value="1"/>
</dbReference>
<dbReference type="Gene3D" id="1.10.287.1060">
    <property type="entry name" value="ESAT-6-like"/>
    <property type="match status" value="1"/>
</dbReference>
<evidence type="ECO:0000256" key="2">
    <source>
        <dbReference type="SAM" id="MobiDB-lite"/>
    </source>
</evidence>
<accession>A0A1E5P598</accession>
<dbReference type="Proteomes" id="UP000095759">
    <property type="component" value="Unassembled WGS sequence"/>
</dbReference>
<dbReference type="AlphaFoldDB" id="A0A1E5P598"/>
<dbReference type="STRING" id="285458.BGM19_27335"/>
<dbReference type="OrthoDB" id="3253863at2"/>
<dbReference type="Pfam" id="PF06013">
    <property type="entry name" value="WXG100"/>
    <property type="match status" value="1"/>
</dbReference>